<dbReference type="RefSeq" id="WP_368640488.1">
    <property type="nucleotide sequence ID" value="NZ_CP158254.1"/>
</dbReference>
<accession>A0AB39D2N5</accession>
<organism evidence="1">
    <name type="scientific">Castellaniella ginsengisoli</name>
    <dbReference type="NCBI Taxonomy" id="546114"/>
    <lineage>
        <taxon>Bacteria</taxon>
        <taxon>Pseudomonadati</taxon>
        <taxon>Pseudomonadota</taxon>
        <taxon>Betaproteobacteria</taxon>
        <taxon>Burkholderiales</taxon>
        <taxon>Alcaligenaceae</taxon>
        <taxon>Castellaniella</taxon>
    </lineage>
</organism>
<dbReference type="EMBL" id="CP158254">
    <property type="protein sequence ID" value="XDJ48336.1"/>
    <property type="molecule type" value="Genomic_DNA"/>
</dbReference>
<name>A0AB39D2N5_9BURK</name>
<dbReference type="AlphaFoldDB" id="A0AB39D2N5"/>
<proteinExistence type="predicted"/>
<dbReference type="Pfam" id="PF09669">
    <property type="entry name" value="Phage_pRha"/>
    <property type="match status" value="1"/>
</dbReference>
<evidence type="ECO:0000313" key="1">
    <source>
        <dbReference type="EMBL" id="XDJ48336.1"/>
    </source>
</evidence>
<gene>
    <name evidence="1" type="ORF">ABRZ04_04535</name>
</gene>
<protein>
    <submittedName>
        <fullName evidence="1">Rha family transcriptional regulator</fullName>
    </submittedName>
</protein>
<reference evidence="1" key="1">
    <citation type="submission" date="2024-05" db="EMBL/GenBank/DDBJ databases">
        <authorList>
            <person name="Luo Y.-C."/>
            <person name="Nicholds J."/>
            <person name="Mortimer T."/>
            <person name="Maboni G."/>
        </authorList>
    </citation>
    <scope>NUCLEOTIDE SEQUENCE</scope>
    <source>
        <strain evidence="1">151836</strain>
    </source>
</reference>
<sequence length="252" mass="27911">MSNIMNMNAMSMTSQEIADLVESRHDNVRRTIERLSKAGVIVLPPMEEVKNNQSLSPNSKTAVYVFTGEQGKRDSIIVVAQLSPEFTARLVDRWQELEAQQGRPIIPQSLPEALRLAADLAERNEALALERDEAVRTKAQIGSKREASAMAKASAAVREADRLRGELGRNQHHATIIAVEQVTGQKFPRNAYVALRKWCKSKGVSPVEVVDERYGMVKAWPAGAWQAAFDIDLKLLFGAPFLHVVETRVGVA</sequence>
<dbReference type="InterPro" id="IPR014054">
    <property type="entry name" value="Phage_regulatory_Rha"/>
</dbReference>